<reference evidence="10 11" key="1">
    <citation type="journal article" date="2011" name="Stand. Genomic Sci.">
        <title>Complete genome sequence of Haliscomenobacter hydrossis type strain (O).</title>
        <authorList>
            <consortium name="US DOE Joint Genome Institute (JGI-PGF)"/>
            <person name="Daligault H."/>
            <person name="Lapidus A."/>
            <person name="Zeytun A."/>
            <person name="Nolan M."/>
            <person name="Lucas S."/>
            <person name="Del Rio T.G."/>
            <person name="Tice H."/>
            <person name="Cheng J.F."/>
            <person name="Tapia R."/>
            <person name="Han C."/>
            <person name="Goodwin L."/>
            <person name="Pitluck S."/>
            <person name="Liolios K."/>
            <person name="Pagani I."/>
            <person name="Ivanova N."/>
            <person name="Huntemann M."/>
            <person name="Mavromatis K."/>
            <person name="Mikhailova N."/>
            <person name="Pati A."/>
            <person name="Chen A."/>
            <person name="Palaniappan K."/>
            <person name="Land M."/>
            <person name="Hauser L."/>
            <person name="Brambilla E.M."/>
            <person name="Rohde M."/>
            <person name="Verbarg S."/>
            <person name="Goker M."/>
            <person name="Bristow J."/>
            <person name="Eisen J.A."/>
            <person name="Markowitz V."/>
            <person name="Hugenholtz P."/>
            <person name="Kyrpides N.C."/>
            <person name="Klenk H.P."/>
            <person name="Woyke T."/>
        </authorList>
    </citation>
    <scope>NUCLEOTIDE SEQUENCE [LARGE SCALE GENOMIC DNA]</scope>
    <source>
        <strain evidence="11">ATCC 27775 / DSM 1100 / LMG 10767 / O</strain>
    </source>
</reference>
<dbReference type="InterPro" id="IPR015421">
    <property type="entry name" value="PyrdxlP-dep_Trfase_major"/>
</dbReference>
<dbReference type="PIRSF" id="PIRSF005572">
    <property type="entry name" value="NifS"/>
    <property type="match status" value="1"/>
</dbReference>
<organism evidence="10 11">
    <name type="scientific">Haliscomenobacter hydrossis (strain ATCC 27775 / DSM 1100 / LMG 10767 / O)</name>
    <dbReference type="NCBI Taxonomy" id="760192"/>
    <lineage>
        <taxon>Bacteria</taxon>
        <taxon>Pseudomonadati</taxon>
        <taxon>Bacteroidota</taxon>
        <taxon>Saprospiria</taxon>
        <taxon>Saprospirales</taxon>
        <taxon>Haliscomenobacteraceae</taxon>
        <taxon>Haliscomenobacter</taxon>
    </lineage>
</organism>
<dbReference type="GO" id="GO:0046872">
    <property type="term" value="F:metal ion binding"/>
    <property type="evidence" value="ECO:0007669"/>
    <property type="project" value="UniProtKB-KW"/>
</dbReference>
<dbReference type="KEGG" id="hhy:Halhy_5808"/>
<dbReference type="STRING" id="760192.Halhy_5808"/>
<dbReference type="Gene3D" id="1.10.260.50">
    <property type="match status" value="1"/>
</dbReference>
<comment type="similarity">
    <text evidence="2">Belongs to the class-V pyridoxal-phosphate-dependent aminotransferase family. NifS/IscS subfamily.</text>
</comment>
<evidence type="ECO:0000259" key="9">
    <source>
        <dbReference type="Pfam" id="PF00266"/>
    </source>
</evidence>
<keyword evidence="7" id="KW-0411">Iron-sulfur</keyword>
<dbReference type="eggNOG" id="COG1104">
    <property type="taxonomic scope" value="Bacteria"/>
</dbReference>
<name>F4KY06_HALH1</name>
<dbReference type="HOGENOM" id="CLU_003433_0_0_10"/>
<dbReference type="Proteomes" id="UP000008461">
    <property type="component" value="Chromosome"/>
</dbReference>
<dbReference type="PANTHER" id="PTHR11601:SF34">
    <property type="entry name" value="CYSTEINE DESULFURASE"/>
    <property type="match status" value="1"/>
</dbReference>
<dbReference type="InterPro" id="IPR015422">
    <property type="entry name" value="PyrdxlP-dep_Trfase_small"/>
</dbReference>
<dbReference type="Gene3D" id="3.40.640.10">
    <property type="entry name" value="Type I PLP-dependent aspartate aminotransferase-like (Major domain)"/>
    <property type="match status" value="1"/>
</dbReference>
<accession>F4KY06</accession>
<evidence type="ECO:0000256" key="7">
    <source>
        <dbReference type="ARBA" id="ARBA00023014"/>
    </source>
</evidence>
<comment type="catalytic activity">
    <reaction evidence="8">
        <text>(sulfur carrier)-H + L-cysteine = (sulfur carrier)-SH + L-alanine</text>
        <dbReference type="Rhea" id="RHEA:43892"/>
        <dbReference type="Rhea" id="RHEA-COMP:14737"/>
        <dbReference type="Rhea" id="RHEA-COMP:14739"/>
        <dbReference type="ChEBI" id="CHEBI:29917"/>
        <dbReference type="ChEBI" id="CHEBI:35235"/>
        <dbReference type="ChEBI" id="CHEBI:57972"/>
        <dbReference type="ChEBI" id="CHEBI:64428"/>
        <dbReference type="EC" id="2.8.1.7"/>
    </reaction>
</comment>
<dbReference type="GO" id="GO:0051536">
    <property type="term" value="F:iron-sulfur cluster binding"/>
    <property type="evidence" value="ECO:0007669"/>
    <property type="project" value="UniProtKB-KW"/>
</dbReference>
<gene>
    <name evidence="10" type="ordered locus">Halhy_5808</name>
</gene>
<evidence type="ECO:0000256" key="6">
    <source>
        <dbReference type="ARBA" id="ARBA00023004"/>
    </source>
</evidence>
<reference key="2">
    <citation type="submission" date="2011-04" db="EMBL/GenBank/DDBJ databases">
        <title>Complete sequence of chromosome of Haliscomenobacter hydrossis DSM 1100.</title>
        <authorList>
            <consortium name="US DOE Joint Genome Institute (JGI-PGF)"/>
            <person name="Lucas S."/>
            <person name="Han J."/>
            <person name="Lapidus A."/>
            <person name="Bruce D."/>
            <person name="Goodwin L."/>
            <person name="Pitluck S."/>
            <person name="Peters L."/>
            <person name="Kyrpides N."/>
            <person name="Mavromatis K."/>
            <person name="Ivanova N."/>
            <person name="Ovchinnikova G."/>
            <person name="Pagani I."/>
            <person name="Daligault H."/>
            <person name="Detter J.C."/>
            <person name="Han C."/>
            <person name="Land M."/>
            <person name="Hauser L."/>
            <person name="Markowitz V."/>
            <person name="Cheng J.-F."/>
            <person name="Hugenholtz P."/>
            <person name="Woyke T."/>
            <person name="Wu D."/>
            <person name="Verbarg S."/>
            <person name="Frueling A."/>
            <person name="Brambilla E."/>
            <person name="Klenk H.-P."/>
            <person name="Eisen J.A."/>
        </authorList>
    </citation>
    <scope>NUCLEOTIDE SEQUENCE</scope>
    <source>
        <strain>DSM 1100</strain>
    </source>
</reference>
<dbReference type="InterPro" id="IPR000192">
    <property type="entry name" value="Aminotrans_V_dom"/>
</dbReference>
<dbReference type="AlphaFoldDB" id="F4KY06"/>
<evidence type="ECO:0000313" key="10">
    <source>
        <dbReference type="EMBL" id="AEE53631.1"/>
    </source>
</evidence>
<dbReference type="PANTHER" id="PTHR11601">
    <property type="entry name" value="CYSTEINE DESULFURYLASE FAMILY MEMBER"/>
    <property type="match status" value="1"/>
</dbReference>
<evidence type="ECO:0000256" key="4">
    <source>
        <dbReference type="ARBA" id="ARBA00022723"/>
    </source>
</evidence>
<keyword evidence="3 10" id="KW-0808">Transferase</keyword>
<comment type="cofactor">
    <cofactor evidence="1">
        <name>pyridoxal 5'-phosphate</name>
        <dbReference type="ChEBI" id="CHEBI:597326"/>
    </cofactor>
</comment>
<dbReference type="EMBL" id="CP002691">
    <property type="protein sequence ID" value="AEE53631.1"/>
    <property type="molecule type" value="Genomic_DNA"/>
</dbReference>
<dbReference type="InterPro" id="IPR016454">
    <property type="entry name" value="Cysteine_dSase"/>
</dbReference>
<feature type="domain" description="Aminotransferase class V" evidence="9">
    <location>
        <begin position="3"/>
        <end position="366"/>
    </location>
</feature>
<sequence length="375" mass="41365">MRIYLDNAATTPIDERVIETMLDALRRTNGNPSSIHQEGRTARAAIEQARRQIARVLNASIGEIFFTSGGTESSNMALKRAVQDLGVQRIISARTEHHCVWHSLETLEKEQGVEIVFVEQESNGHIRLEHLETLLQQNESKTLVSLMHANNEIGTLLDLDSVSALCTQYNALFHTDTVQTIGYYPIDLSKTKVAFLTGSAHKFHGPKGIGFIYINTDNMIHPFIDGGSQERNMRGGTENIPGILGMAKALELAGVEMEQRRLHIQGLRDYFAQELQTQFVGLEFNGDPFGQGHYKILSVGFPPGPRTDLLLLNLDIAGVAVSGGSACSSGVDVGSHVMNALRPGSLQQTLRFSFSHLNTREEVDKVLHKLKEILG</sequence>
<dbReference type="RefSeq" id="WP_013768160.1">
    <property type="nucleotide sequence ID" value="NC_015510.1"/>
</dbReference>
<dbReference type="OrthoDB" id="9804366at2"/>
<protein>
    <submittedName>
        <fullName evidence="10">Cysteine desulfurase</fullName>
        <ecNumber evidence="10">2.8.1.7</ecNumber>
    </submittedName>
</protein>
<evidence type="ECO:0000256" key="2">
    <source>
        <dbReference type="ARBA" id="ARBA00006490"/>
    </source>
</evidence>
<keyword evidence="4" id="KW-0479">Metal-binding</keyword>
<evidence type="ECO:0000313" key="11">
    <source>
        <dbReference type="Proteomes" id="UP000008461"/>
    </source>
</evidence>
<dbReference type="GO" id="GO:0031071">
    <property type="term" value="F:cysteine desulfurase activity"/>
    <property type="evidence" value="ECO:0007669"/>
    <property type="project" value="UniProtKB-EC"/>
</dbReference>
<keyword evidence="11" id="KW-1185">Reference proteome</keyword>
<keyword evidence="5" id="KW-0663">Pyridoxal phosphate</keyword>
<evidence type="ECO:0000256" key="3">
    <source>
        <dbReference type="ARBA" id="ARBA00022679"/>
    </source>
</evidence>
<dbReference type="SUPFAM" id="SSF53383">
    <property type="entry name" value="PLP-dependent transferases"/>
    <property type="match status" value="1"/>
</dbReference>
<dbReference type="Pfam" id="PF00266">
    <property type="entry name" value="Aminotran_5"/>
    <property type="match status" value="1"/>
</dbReference>
<dbReference type="InterPro" id="IPR015424">
    <property type="entry name" value="PyrdxlP-dep_Trfase"/>
</dbReference>
<evidence type="ECO:0000256" key="5">
    <source>
        <dbReference type="ARBA" id="ARBA00022898"/>
    </source>
</evidence>
<keyword evidence="6" id="KW-0408">Iron</keyword>
<evidence type="ECO:0000256" key="8">
    <source>
        <dbReference type="ARBA" id="ARBA00050776"/>
    </source>
</evidence>
<evidence type="ECO:0000256" key="1">
    <source>
        <dbReference type="ARBA" id="ARBA00001933"/>
    </source>
</evidence>
<dbReference type="Gene3D" id="3.90.1150.10">
    <property type="entry name" value="Aspartate Aminotransferase, domain 1"/>
    <property type="match status" value="1"/>
</dbReference>
<proteinExistence type="inferred from homology"/>
<dbReference type="EC" id="2.8.1.7" evidence="10"/>